<protein>
    <submittedName>
        <fullName evidence="2">Uncharacterized protein</fullName>
    </submittedName>
</protein>
<organism evidence="2">
    <name type="scientific">Magallana gigas</name>
    <name type="common">Pacific oyster</name>
    <name type="synonym">Crassostrea gigas</name>
    <dbReference type="NCBI Taxonomy" id="29159"/>
    <lineage>
        <taxon>Eukaryota</taxon>
        <taxon>Metazoa</taxon>
        <taxon>Spiralia</taxon>
        <taxon>Lophotrochozoa</taxon>
        <taxon>Mollusca</taxon>
        <taxon>Bivalvia</taxon>
        <taxon>Autobranchia</taxon>
        <taxon>Pteriomorphia</taxon>
        <taxon>Ostreida</taxon>
        <taxon>Ostreoidea</taxon>
        <taxon>Ostreidae</taxon>
        <taxon>Magallana</taxon>
    </lineage>
</organism>
<gene>
    <name evidence="2" type="ORF">CGI_10021653</name>
</gene>
<sequence length="487" mass="54992">MPKRKPSQPQGDVHVEVEPRTNNGKRKKDRATMDVPQTSNLVPVEHAEEIPVFAVLAKKDKSDLSQEGFEKKKKEIAESISIDADKILICENYQPKQKPDSRDVEILEFLTKSTKKTPICTAAQLRLSINSVQTKSTGNVHYDITVYYKPRKIPCKGYWNPSNEEDRTLNLPNFIDIIGFDVQLSNPEKVGTVNSQMINLIINGALPENCDLLDLGKKLKEEMEIENNPEVESLAIDIIVVVISLKDDNIPHALLKEIYIEANFRTRSNLLIDESGPLQTIFSSTSGENVKVVLAIPVIANPPPQALDITWMGPTDHPITPTVSQRDVVYKHWVNTSVPIKNHSNFGYYVMKYKNEIIHNITINAQDRPEQPLNFMAYSYASGYVNMTWTSGFNGGSEQFFILWMSDDTDWKIIANLTDPGKGGTVHFYHGPLTPGNHFSFNKMYPYVMPRLNENQCNRALGMMQAGMAQHTVARHFGVHRNTIQSL</sequence>
<dbReference type="InterPro" id="IPR036116">
    <property type="entry name" value="FN3_sf"/>
</dbReference>
<dbReference type="InParanoid" id="K1RJI2"/>
<dbReference type="HOGENOM" id="CLU_560493_0_0_1"/>
<reference evidence="2" key="1">
    <citation type="journal article" date="2012" name="Nature">
        <title>The oyster genome reveals stress adaptation and complexity of shell formation.</title>
        <authorList>
            <person name="Zhang G."/>
            <person name="Fang X."/>
            <person name="Guo X."/>
            <person name="Li L."/>
            <person name="Luo R."/>
            <person name="Xu F."/>
            <person name="Yang P."/>
            <person name="Zhang L."/>
            <person name="Wang X."/>
            <person name="Qi H."/>
            <person name="Xiong Z."/>
            <person name="Que H."/>
            <person name="Xie Y."/>
            <person name="Holland P.W."/>
            <person name="Paps J."/>
            <person name="Zhu Y."/>
            <person name="Wu F."/>
            <person name="Chen Y."/>
            <person name="Wang J."/>
            <person name="Peng C."/>
            <person name="Meng J."/>
            <person name="Yang L."/>
            <person name="Liu J."/>
            <person name="Wen B."/>
            <person name="Zhang N."/>
            <person name="Huang Z."/>
            <person name="Zhu Q."/>
            <person name="Feng Y."/>
            <person name="Mount A."/>
            <person name="Hedgecock D."/>
            <person name="Xu Z."/>
            <person name="Liu Y."/>
            <person name="Domazet-Loso T."/>
            <person name="Du Y."/>
            <person name="Sun X."/>
            <person name="Zhang S."/>
            <person name="Liu B."/>
            <person name="Cheng P."/>
            <person name="Jiang X."/>
            <person name="Li J."/>
            <person name="Fan D."/>
            <person name="Wang W."/>
            <person name="Fu W."/>
            <person name="Wang T."/>
            <person name="Wang B."/>
            <person name="Zhang J."/>
            <person name="Peng Z."/>
            <person name="Li Y."/>
            <person name="Li N."/>
            <person name="Wang J."/>
            <person name="Chen M."/>
            <person name="He Y."/>
            <person name="Tan F."/>
            <person name="Song X."/>
            <person name="Zheng Q."/>
            <person name="Huang R."/>
            <person name="Yang H."/>
            <person name="Du X."/>
            <person name="Chen L."/>
            <person name="Yang M."/>
            <person name="Gaffney P.M."/>
            <person name="Wang S."/>
            <person name="Luo L."/>
            <person name="She Z."/>
            <person name="Ming Y."/>
            <person name="Huang W."/>
            <person name="Zhang S."/>
            <person name="Huang B."/>
            <person name="Zhang Y."/>
            <person name="Qu T."/>
            <person name="Ni P."/>
            <person name="Miao G."/>
            <person name="Wang J."/>
            <person name="Wang Q."/>
            <person name="Steinberg C.E."/>
            <person name="Wang H."/>
            <person name="Li N."/>
            <person name="Qian L."/>
            <person name="Zhang G."/>
            <person name="Li Y."/>
            <person name="Yang H."/>
            <person name="Liu X."/>
            <person name="Wang J."/>
            <person name="Yin Y."/>
            <person name="Wang J."/>
        </authorList>
    </citation>
    <scope>NUCLEOTIDE SEQUENCE [LARGE SCALE GENOMIC DNA]</scope>
    <source>
        <strain evidence="2">05x7-T-G4-1.051#20</strain>
    </source>
</reference>
<proteinExistence type="predicted"/>
<dbReference type="AlphaFoldDB" id="K1RJI2"/>
<dbReference type="EMBL" id="JH816169">
    <property type="protein sequence ID" value="EKC41785.1"/>
    <property type="molecule type" value="Genomic_DNA"/>
</dbReference>
<evidence type="ECO:0000313" key="2">
    <source>
        <dbReference type="EMBL" id="EKC41785.1"/>
    </source>
</evidence>
<dbReference type="SUPFAM" id="SSF49265">
    <property type="entry name" value="Fibronectin type III"/>
    <property type="match status" value="1"/>
</dbReference>
<name>K1RJI2_MAGGI</name>
<evidence type="ECO:0000256" key="1">
    <source>
        <dbReference type="SAM" id="MobiDB-lite"/>
    </source>
</evidence>
<feature type="region of interest" description="Disordered" evidence="1">
    <location>
        <begin position="1"/>
        <end position="42"/>
    </location>
</feature>
<accession>K1RJI2</accession>